<dbReference type="InterPro" id="IPR003297">
    <property type="entry name" value="IL-1RA/IL-36"/>
</dbReference>
<dbReference type="GO" id="GO:0005149">
    <property type="term" value="F:interleukin-1 receptor binding"/>
    <property type="evidence" value="ECO:0007669"/>
    <property type="project" value="InterPro"/>
</dbReference>
<dbReference type="PRINTS" id="PR01360">
    <property type="entry name" value="INTRLEUKIN1X"/>
</dbReference>
<evidence type="ECO:0000256" key="7">
    <source>
        <dbReference type="ARBA" id="ARBA00023180"/>
    </source>
</evidence>
<dbReference type="GeneID" id="103051297"/>
<dbReference type="SMART" id="SM00125">
    <property type="entry name" value="IL1"/>
    <property type="match status" value="1"/>
</dbReference>
<dbReference type="FunFam" id="2.80.10.50:FF:000013">
    <property type="entry name" value="Interleukin-1"/>
    <property type="match status" value="1"/>
</dbReference>
<proteinExistence type="inferred from homology"/>
<evidence type="ECO:0000256" key="8">
    <source>
        <dbReference type="ARBA" id="ARBA00032732"/>
    </source>
</evidence>
<keyword evidence="6" id="KW-1015">Disulfide bond</keyword>
<dbReference type="GO" id="GO:0010628">
    <property type="term" value="P:positive regulation of gene expression"/>
    <property type="evidence" value="ECO:0007669"/>
    <property type="project" value="TreeGrafter"/>
</dbReference>
<keyword evidence="5" id="KW-0732">Signal</keyword>
<name>A0A9F5IR53_PYTBI</name>
<dbReference type="GO" id="GO:0071222">
    <property type="term" value="P:cellular response to lipopolysaccharide"/>
    <property type="evidence" value="ECO:0007669"/>
    <property type="project" value="TreeGrafter"/>
</dbReference>
<dbReference type="OrthoDB" id="9442925at2759"/>
<dbReference type="RefSeq" id="XP_025030145.1">
    <property type="nucleotide sequence ID" value="XM_025174377.1"/>
</dbReference>
<evidence type="ECO:0000256" key="6">
    <source>
        <dbReference type="ARBA" id="ARBA00023157"/>
    </source>
</evidence>
<dbReference type="PANTHER" id="PTHR10078:SF28">
    <property type="entry name" value="INTERLEUKIN-1 RECEPTOR ANTAGONIST PROTEIN"/>
    <property type="match status" value="1"/>
</dbReference>
<evidence type="ECO:0000256" key="1">
    <source>
        <dbReference type="ARBA" id="ARBA00004613"/>
    </source>
</evidence>
<dbReference type="Gene3D" id="2.80.10.50">
    <property type="match status" value="1"/>
</dbReference>
<gene>
    <name evidence="11" type="primary">LOC103051297</name>
</gene>
<dbReference type="InterPro" id="IPR000975">
    <property type="entry name" value="IL-1_fam"/>
</dbReference>
<dbReference type="KEGG" id="pbi:103051297"/>
<dbReference type="PANTHER" id="PTHR10078">
    <property type="entry name" value="INTERLEUKIN-1 FAMILY MEMBER"/>
    <property type="match status" value="1"/>
</dbReference>
<dbReference type="InterPro" id="IPR008996">
    <property type="entry name" value="IL1/FGF"/>
</dbReference>
<dbReference type="PROSITE" id="PS00253">
    <property type="entry name" value="INTERLEUKIN_1"/>
    <property type="match status" value="1"/>
</dbReference>
<comment type="subcellular location">
    <subcellularLocation>
        <location evidence="1">Secreted</location>
    </subcellularLocation>
</comment>
<dbReference type="GO" id="GO:0019221">
    <property type="term" value="P:cytokine-mediated signaling pathway"/>
    <property type="evidence" value="ECO:0007669"/>
    <property type="project" value="TreeGrafter"/>
</dbReference>
<dbReference type="SUPFAM" id="SSF50353">
    <property type="entry name" value="Cytokine"/>
    <property type="match status" value="1"/>
</dbReference>
<accession>A0A9F5IR53</accession>
<dbReference type="InterPro" id="IPR020877">
    <property type="entry name" value="IL-1_CS"/>
</dbReference>
<dbReference type="GO" id="GO:0005125">
    <property type="term" value="F:cytokine activity"/>
    <property type="evidence" value="ECO:0007669"/>
    <property type="project" value="InterPro"/>
</dbReference>
<dbReference type="Proteomes" id="UP000695026">
    <property type="component" value="Unplaced"/>
</dbReference>
<keyword evidence="10" id="KW-1185">Reference proteome</keyword>
<dbReference type="GO" id="GO:0005615">
    <property type="term" value="C:extracellular space"/>
    <property type="evidence" value="ECO:0007669"/>
    <property type="project" value="InterPro"/>
</dbReference>
<evidence type="ECO:0000256" key="9">
    <source>
        <dbReference type="ARBA" id="ARBA00034096"/>
    </source>
</evidence>
<comment type="similarity">
    <text evidence="2">Belongs to the IL-1 family.</text>
</comment>
<evidence type="ECO:0000256" key="4">
    <source>
        <dbReference type="ARBA" id="ARBA00022525"/>
    </source>
</evidence>
<evidence type="ECO:0000256" key="2">
    <source>
        <dbReference type="ARBA" id="ARBA00010448"/>
    </source>
</evidence>
<keyword evidence="7" id="KW-0325">Glycoprotein</keyword>
<dbReference type="AlphaFoldDB" id="A0A9F5IR53"/>
<sequence length="187" mass="21114">MGNKAHKKMWEEEMVDLFNEYKPIPGCPEPPEGHSVPEVLKVPWLFQFWDISHKFLSVMNNTLIATPQNSNSPGSSFAVFPNTCLDPKKNPIFMGVGNCAVSCRKSGDGQPQLQVMEKDIEMLYKAPEEFKNFTFYSMSGGRPETCSFESAEFPGWFISTSSEPNKPIGLSQRGGPENILFYFEKKK</sequence>
<dbReference type="Pfam" id="PF00340">
    <property type="entry name" value="IL1"/>
    <property type="match status" value="1"/>
</dbReference>
<evidence type="ECO:0000313" key="11">
    <source>
        <dbReference type="RefSeq" id="XP_025030145.1"/>
    </source>
</evidence>
<dbReference type="GO" id="GO:0002437">
    <property type="term" value="P:inflammatory response to antigenic stimulus"/>
    <property type="evidence" value="ECO:0007669"/>
    <property type="project" value="TreeGrafter"/>
</dbReference>
<organism evidence="10 11">
    <name type="scientific">Python bivittatus</name>
    <name type="common">Burmese python</name>
    <name type="synonym">Python molurus bivittatus</name>
    <dbReference type="NCBI Taxonomy" id="176946"/>
    <lineage>
        <taxon>Eukaryota</taxon>
        <taxon>Metazoa</taxon>
        <taxon>Chordata</taxon>
        <taxon>Craniata</taxon>
        <taxon>Vertebrata</taxon>
        <taxon>Euteleostomi</taxon>
        <taxon>Lepidosauria</taxon>
        <taxon>Squamata</taxon>
        <taxon>Bifurcata</taxon>
        <taxon>Unidentata</taxon>
        <taxon>Episquamata</taxon>
        <taxon>Toxicofera</taxon>
        <taxon>Serpentes</taxon>
        <taxon>Henophidia</taxon>
        <taxon>Pythonidae</taxon>
        <taxon>Python</taxon>
    </lineage>
</organism>
<protein>
    <recommendedName>
        <fullName evidence="3">Interleukin-1 receptor antagonist protein</fullName>
    </recommendedName>
    <alternativeName>
        <fullName evidence="8">IL1 inhibitor</fullName>
    </alternativeName>
</protein>
<reference evidence="11" key="1">
    <citation type="submission" date="2025-08" db="UniProtKB">
        <authorList>
            <consortium name="RefSeq"/>
        </authorList>
    </citation>
    <scope>IDENTIFICATION</scope>
    <source>
        <tissue evidence="11">Liver</tissue>
    </source>
</reference>
<evidence type="ECO:0000256" key="3">
    <source>
        <dbReference type="ARBA" id="ARBA00020519"/>
    </source>
</evidence>
<comment type="function">
    <text evidence="9">Anti-inflammatory antagonist of interleukin-1 family of proinflammatory cytokines such as interleukin-1beta/IL1B and interleukin-1alpha/IL1A. Protects from immune dysregulation and uncontrolled systemic inflammation triggered by IL1 for a range of innate stimulatory agents such as pathogens.</text>
</comment>
<evidence type="ECO:0000313" key="10">
    <source>
        <dbReference type="Proteomes" id="UP000695026"/>
    </source>
</evidence>
<evidence type="ECO:0000256" key="5">
    <source>
        <dbReference type="ARBA" id="ARBA00022729"/>
    </source>
</evidence>
<dbReference type="OMA" id="ICDTADK"/>
<keyword evidence="4" id="KW-0964">Secreted</keyword>